<comment type="catalytic activity">
    <reaction evidence="5">
        <text>glucuronate acceptor + UDP-alpha-D-glucuronate = acceptor beta-D-glucuronoside + UDP + H(+)</text>
        <dbReference type="Rhea" id="RHEA:21032"/>
        <dbReference type="ChEBI" id="CHEBI:15378"/>
        <dbReference type="ChEBI" id="CHEBI:58052"/>
        <dbReference type="ChEBI" id="CHEBI:58223"/>
        <dbReference type="ChEBI" id="CHEBI:132367"/>
        <dbReference type="ChEBI" id="CHEBI:132368"/>
        <dbReference type="EC" id="2.4.1.17"/>
    </reaction>
</comment>
<evidence type="ECO:0000313" key="8">
    <source>
        <dbReference type="Proteomes" id="UP001154078"/>
    </source>
</evidence>
<evidence type="ECO:0000256" key="6">
    <source>
        <dbReference type="SAM" id="SignalP"/>
    </source>
</evidence>
<dbReference type="AlphaFoldDB" id="A0A9P0FAF0"/>
<keyword evidence="3 4" id="KW-0808">Transferase</keyword>
<keyword evidence="8" id="KW-1185">Reference proteome</keyword>
<comment type="similarity">
    <text evidence="1 4">Belongs to the UDP-glycosyltransferase family.</text>
</comment>
<dbReference type="OrthoDB" id="5835829at2759"/>
<dbReference type="EC" id="2.4.1.17" evidence="5"/>
<dbReference type="CDD" id="cd03784">
    <property type="entry name" value="GT1_Gtf-like"/>
    <property type="match status" value="1"/>
</dbReference>
<organism evidence="7 8">
    <name type="scientific">Brassicogethes aeneus</name>
    <name type="common">Rape pollen beetle</name>
    <name type="synonym">Meligethes aeneus</name>
    <dbReference type="NCBI Taxonomy" id="1431903"/>
    <lineage>
        <taxon>Eukaryota</taxon>
        <taxon>Metazoa</taxon>
        <taxon>Ecdysozoa</taxon>
        <taxon>Arthropoda</taxon>
        <taxon>Hexapoda</taxon>
        <taxon>Insecta</taxon>
        <taxon>Pterygota</taxon>
        <taxon>Neoptera</taxon>
        <taxon>Endopterygota</taxon>
        <taxon>Coleoptera</taxon>
        <taxon>Polyphaga</taxon>
        <taxon>Cucujiformia</taxon>
        <taxon>Nitidulidae</taxon>
        <taxon>Meligethinae</taxon>
        <taxon>Brassicogethes</taxon>
    </lineage>
</organism>
<evidence type="ECO:0000256" key="5">
    <source>
        <dbReference type="RuleBase" id="RU362059"/>
    </source>
</evidence>
<evidence type="ECO:0000256" key="4">
    <source>
        <dbReference type="RuleBase" id="RU003718"/>
    </source>
</evidence>
<evidence type="ECO:0000256" key="2">
    <source>
        <dbReference type="ARBA" id="ARBA00022676"/>
    </source>
</evidence>
<dbReference type="Gene3D" id="3.40.50.2000">
    <property type="entry name" value="Glycogen Phosphorylase B"/>
    <property type="match status" value="1"/>
</dbReference>
<name>A0A9P0FAF0_BRAAE</name>
<proteinExistence type="inferred from homology"/>
<keyword evidence="5" id="KW-1133">Transmembrane helix</keyword>
<sequence length="498" mass="57054">MKLLIFCSLVSLAVSANIFGYSVVPSPSHHNAIYNILNKLAEKGHNITYITPFPKNNTLMHEVDTSFTVEVYADLLRSLKMDHFVDLIWACFHIMDTLSESVIKMENVRTIFSQKFDVIIIENITPLTYSIGLVNEAPIITYSSLPGFLNTHDALGNPIHPVLSPNFILQSGRRPTFWHRLISTLHDPVFRLLYKYHNVPKCNKIVQKYFGDNLPSLTEVEKNISLGLFNRNFVFDEIRPSVPAAVDISSAHINPPKKLPKDIKDFMDSSKNGVVYFSFGTTALSYYLTKHKMPMIIESLSSLPYDVLFKHSEPMVVPKNFMVRDWLPQQDVLAHPNVKVFICQGGRQSLEEAVYNGVPILTLPIMGDQIQNAINLEDKELGLKLDIQTVSRETLTKTIVEVATNKKFRQNAIKMSKILRDHPMSGLETAVWWIEYVLRHKGTEHIKSGFIDMPFYQYYLLDVMGFILVAAICLFMISFTIFRFIRKNMCKRDKLKEQ</sequence>
<gene>
    <name evidence="7" type="ORF">MELIAE_LOCUS205</name>
</gene>
<evidence type="ECO:0000256" key="1">
    <source>
        <dbReference type="ARBA" id="ARBA00009995"/>
    </source>
</evidence>
<dbReference type="PANTHER" id="PTHR48043:SF159">
    <property type="entry name" value="EG:EG0003.4 PROTEIN-RELATED"/>
    <property type="match status" value="1"/>
</dbReference>
<keyword evidence="6" id="KW-0732">Signal</keyword>
<dbReference type="InterPro" id="IPR035595">
    <property type="entry name" value="UDP_glycos_trans_CS"/>
</dbReference>
<dbReference type="PANTHER" id="PTHR48043">
    <property type="entry name" value="EG:EG0003.4 PROTEIN-RELATED"/>
    <property type="match status" value="1"/>
</dbReference>
<dbReference type="Proteomes" id="UP001154078">
    <property type="component" value="Chromosome 1"/>
</dbReference>
<protein>
    <recommendedName>
        <fullName evidence="5">UDP-glucuronosyltransferase</fullName>
        <ecNumber evidence="5">2.4.1.17</ecNumber>
    </recommendedName>
</protein>
<evidence type="ECO:0000256" key="3">
    <source>
        <dbReference type="ARBA" id="ARBA00022679"/>
    </source>
</evidence>
<evidence type="ECO:0000313" key="7">
    <source>
        <dbReference type="EMBL" id="CAH0545933.1"/>
    </source>
</evidence>
<dbReference type="GO" id="GO:0016020">
    <property type="term" value="C:membrane"/>
    <property type="evidence" value="ECO:0007669"/>
    <property type="project" value="UniProtKB-SubCell"/>
</dbReference>
<dbReference type="EMBL" id="OV121132">
    <property type="protein sequence ID" value="CAH0545933.1"/>
    <property type="molecule type" value="Genomic_DNA"/>
</dbReference>
<accession>A0A9P0FAF0</accession>
<feature type="chain" id="PRO_5040421675" description="UDP-glucuronosyltransferase" evidence="6">
    <location>
        <begin position="16"/>
        <end position="498"/>
    </location>
</feature>
<dbReference type="SUPFAM" id="SSF53756">
    <property type="entry name" value="UDP-Glycosyltransferase/glycogen phosphorylase"/>
    <property type="match status" value="1"/>
</dbReference>
<dbReference type="InterPro" id="IPR050271">
    <property type="entry name" value="UDP-glycosyltransferase"/>
</dbReference>
<keyword evidence="2 4" id="KW-0328">Glycosyltransferase</keyword>
<feature type="signal peptide" evidence="6">
    <location>
        <begin position="1"/>
        <end position="15"/>
    </location>
</feature>
<reference evidence="7" key="1">
    <citation type="submission" date="2021-12" db="EMBL/GenBank/DDBJ databases">
        <authorList>
            <person name="King R."/>
        </authorList>
    </citation>
    <scope>NUCLEOTIDE SEQUENCE</scope>
</reference>
<comment type="subcellular location">
    <subcellularLocation>
        <location evidence="5">Membrane</location>
        <topology evidence="5">Single-pass membrane protein</topology>
    </subcellularLocation>
</comment>
<dbReference type="GO" id="GO:0015020">
    <property type="term" value="F:glucuronosyltransferase activity"/>
    <property type="evidence" value="ECO:0007669"/>
    <property type="project" value="UniProtKB-EC"/>
</dbReference>
<dbReference type="Pfam" id="PF00201">
    <property type="entry name" value="UDPGT"/>
    <property type="match status" value="1"/>
</dbReference>
<dbReference type="InterPro" id="IPR002213">
    <property type="entry name" value="UDP_glucos_trans"/>
</dbReference>
<dbReference type="FunFam" id="3.40.50.2000:FF:000050">
    <property type="entry name" value="UDP-glucuronosyltransferase"/>
    <property type="match status" value="1"/>
</dbReference>
<keyword evidence="5" id="KW-0472">Membrane</keyword>
<dbReference type="PROSITE" id="PS00375">
    <property type="entry name" value="UDPGT"/>
    <property type="match status" value="1"/>
</dbReference>
<feature type="transmembrane region" description="Helical" evidence="5">
    <location>
        <begin position="458"/>
        <end position="485"/>
    </location>
</feature>
<keyword evidence="5" id="KW-0812">Transmembrane</keyword>